<keyword evidence="2" id="KW-0812">Transmembrane</keyword>
<dbReference type="InterPro" id="IPR000873">
    <property type="entry name" value="AMP-dep_synth/lig_dom"/>
</dbReference>
<dbReference type="OrthoDB" id="10253115at2759"/>
<dbReference type="EMBL" id="DF237744">
    <property type="protein sequence ID" value="GAQ91495.1"/>
    <property type="molecule type" value="Genomic_DNA"/>
</dbReference>
<evidence type="ECO:0000313" key="7">
    <source>
        <dbReference type="Proteomes" id="UP000054558"/>
    </source>
</evidence>
<evidence type="ECO:0000259" key="5">
    <source>
        <dbReference type="Pfam" id="PF16177"/>
    </source>
</evidence>
<dbReference type="AlphaFoldDB" id="A0A1Y1IKU5"/>
<dbReference type="Pfam" id="PF16177">
    <property type="entry name" value="ACAS_N"/>
    <property type="match status" value="1"/>
</dbReference>
<reference evidence="6 7" key="1">
    <citation type="journal article" date="2014" name="Nat. Commun.">
        <title>Klebsormidium flaccidum genome reveals primary factors for plant terrestrial adaptation.</title>
        <authorList>
            <person name="Hori K."/>
            <person name="Maruyama F."/>
            <person name="Fujisawa T."/>
            <person name="Togashi T."/>
            <person name="Yamamoto N."/>
            <person name="Seo M."/>
            <person name="Sato S."/>
            <person name="Yamada T."/>
            <person name="Mori H."/>
            <person name="Tajima N."/>
            <person name="Moriyama T."/>
            <person name="Ikeuchi M."/>
            <person name="Watanabe M."/>
            <person name="Wada H."/>
            <person name="Kobayashi K."/>
            <person name="Saito M."/>
            <person name="Masuda T."/>
            <person name="Sasaki-Sekimoto Y."/>
            <person name="Mashiguchi K."/>
            <person name="Awai K."/>
            <person name="Shimojima M."/>
            <person name="Masuda S."/>
            <person name="Iwai M."/>
            <person name="Nobusawa T."/>
            <person name="Narise T."/>
            <person name="Kondo S."/>
            <person name="Saito H."/>
            <person name="Sato R."/>
            <person name="Murakawa M."/>
            <person name="Ihara Y."/>
            <person name="Oshima-Yamada Y."/>
            <person name="Ohtaka K."/>
            <person name="Satoh M."/>
            <person name="Sonobe K."/>
            <person name="Ishii M."/>
            <person name="Ohtani R."/>
            <person name="Kanamori-Sato M."/>
            <person name="Honoki R."/>
            <person name="Miyazaki D."/>
            <person name="Mochizuki H."/>
            <person name="Umetsu J."/>
            <person name="Higashi K."/>
            <person name="Shibata D."/>
            <person name="Kamiya Y."/>
            <person name="Sato N."/>
            <person name="Nakamura Y."/>
            <person name="Tabata S."/>
            <person name="Ida S."/>
            <person name="Kurokawa K."/>
            <person name="Ohta H."/>
        </authorList>
    </citation>
    <scope>NUCLEOTIDE SEQUENCE [LARGE SCALE GENOMIC DNA]</scope>
    <source>
        <strain evidence="6 7">NIES-2285</strain>
    </source>
</reference>
<dbReference type="STRING" id="105231.A0A1Y1IKU5"/>
<gene>
    <name evidence="6" type="ORF">KFL_007950020</name>
</gene>
<dbReference type="InterPro" id="IPR045851">
    <property type="entry name" value="AMP-bd_C_sf"/>
</dbReference>
<feature type="domain" description="AMP-dependent synthetase/ligase" evidence="3">
    <location>
        <begin position="194"/>
        <end position="547"/>
    </location>
</feature>
<evidence type="ECO:0000313" key="6">
    <source>
        <dbReference type="EMBL" id="GAQ91495.1"/>
    </source>
</evidence>
<dbReference type="Pfam" id="PF00501">
    <property type="entry name" value="AMP-binding"/>
    <property type="match status" value="1"/>
</dbReference>
<dbReference type="Proteomes" id="UP000054558">
    <property type="component" value="Unassembled WGS sequence"/>
</dbReference>
<accession>A0A1Y1IKU5</accession>
<dbReference type="InterPro" id="IPR020845">
    <property type="entry name" value="AMP-binding_CS"/>
</dbReference>
<dbReference type="PANTHER" id="PTHR44378:SF2">
    <property type="entry name" value="ACYL-ACTIVATING ENZYME 17, PEROXISOMAL-RELATED"/>
    <property type="match status" value="1"/>
</dbReference>
<dbReference type="InterPro" id="IPR032387">
    <property type="entry name" value="ACAS_N"/>
</dbReference>
<name>A0A1Y1IKU5_KLENI</name>
<keyword evidence="2" id="KW-1133">Transmembrane helix</keyword>
<dbReference type="SUPFAM" id="SSF56801">
    <property type="entry name" value="Acetyl-CoA synthetase-like"/>
    <property type="match status" value="1"/>
</dbReference>
<evidence type="ECO:0000259" key="3">
    <source>
        <dbReference type="Pfam" id="PF00501"/>
    </source>
</evidence>
<keyword evidence="2" id="KW-0472">Membrane</keyword>
<dbReference type="InterPro" id="IPR025110">
    <property type="entry name" value="AMP-bd_C"/>
</dbReference>
<feature type="domain" description="AMP-binding enzyme C-terminal" evidence="4">
    <location>
        <begin position="630"/>
        <end position="700"/>
    </location>
</feature>
<dbReference type="InterPro" id="IPR042099">
    <property type="entry name" value="ANL_N_sf"/>
</dbReference>
<dbReference type="PANTHER" id="PTHR44378">
    <property type="entry name" value="ACYL-ACTIVATING ENZYME 17, PEROXISOMAL-RELATED"/>
    <property type="match status" value="1"/>
</dbReference>
<dbReference type="Gene3D" id="3.40.50.12780">
    <property type="entry name" value="N-terminal domain of ligase-like"/>
    <property type="match status" value="1"/>
</dbReference>
<proteinExistence type="inferred from homology"/>
<sequence length="725" mass="78365">MARTSIQNLTLEHLLETGLSEGDAQVLLQRLACPPASKRESQIATWDWISRELLCPEHPFKLHQLLFSVTYLDWDARRGPPIVWKPTEDEAKRTNIGTLIVKHEERLSALGASTYDGLLQLSNSHPEVYWPLVFEELGIRFHKPPTKVLESNSYGGTWLRGAELNVAECCLVRGQDIMAEVALIWRDEGNDEAPLQTMTLGALRAEASCLANSLLAAGFQTGDAIAIDMPMNQFAVIAYLGTILAGCVVVSIADSFAPSEIATRLRLSEAKGIFTQDVIIRGSKSIPLYSRVTEAGAPRAIVLPAASDGRLSVELRNGDLTWGAFLEGGRRVAANPGVFEARSCPAEATTNILFSSGTTGDPKAIPWTHVTPLKAGADAWAHQDVRKGDVVAWPTNLGWMMGPWLIYAALLNGAAIALYNGAPGGRGFAKFVQDAKVTMLGLVPSIAKAWRSGECVKGLGWSHVRCFSSSGEASNADDYLWLTSRVRGYRPVIEYCGGTEIGGGFVTGSMLQPQALSAFSTPAMGCTVVILDENQRPYPSGQPCVGECALLPPMLGASTRLLNADHHKVYFKGMPRLHNGRVLRRHGDEMERLPGGFYRAHGRVDDTMNLGGIKVSSVEIERVCNAADLAILETAAIGIPPPDGGPEQLLIVAVLKDGHVADTVSLTKKLTSAVAKNLNPLFRVSRLAIAPVLPRTASNKIMRRILRDQYGSSKKNNIASGRAKL</sequence>
<dbReference type="PROSITE" id="PS00455">
    <property type="entry name" value="AMP_BINDING"/>
    <property type="match status" value="1"/>
</dbReference>
<organism evidence="6 7">
    <name type="scientific">Klebsormidium nitens</name>
    <name type="common">Green alga</name>
    <name type="synonym">Ulothrix nitens</name>
    <dbReference type="NCBI Taxonomy" id="105231"/>
    <lineage>
        <taxon>Eukaryota</taxon>
        <taxon>Viridiplantae</taxon>
        <taxon>Streptophyta</taxon>
        <taxon>Klebsormidiophyceae</taxon>
        <taxon>Klebsormidiales</taxon>
        <taxon>Klebsormidiaceae</taxon>
        <taxon>Klebsormidium</taxon>
    </lineage>
</organism>
<dbReference type="OMA" id="TGWIMYM"/>
<dbReference type="Pfam" id="PF13193">
    <property type="entry name" value="AMP-binding_C"/>
    <property type="match status" value="1"/>
</dbReference>
<evidence type="ECO:0000256" key="1">
    <source>
        <dbReference type="ARBA" id="ARBA00006432"/>
    </source>
</evidence>
<feature type="transmembrane region" description="Helical" evidence="2">
    <location>
        <begin position="236"/>
        <end position="257"/>
    </location>
</feature>
<evidence type="ECO:0000259" key="4">
    <source>
        <dbReference type="Pfam" id="PF13193"/>
    </source>
</evidence>
<dbReference type="Gene3D" id="3.30.300.30">
    <property type="match status" value="1"/>
</dbReference>
<feature type="domain" description="Acetyl-coenzyme A synthetase N-terminal" evidence="5">
    <location>
        <begin position="115"/>
        <end position="170"/>
    </location>
</feature>
<comment type="similarity">
    <text evidence="1">Belongs to the ATP-dependent AMP-binding enzyme family.</text>
</comment>
<protein>
    <submittedName>
        <fullName evidence="6">Acyl-activating enzyme</fullName>
    </submittedName>
</protein>
<evidence type="ECO:0000256" key="2">
    <source>
        <dbReference type="SAM" id="Phobius"/>
    </source>
</evidence>
<keyword evidence="7" id="KW-1185">Reference proteome</keyword>